<evidence type="ECO:0000256" key="4">
    <source>
        <dbReference type="ARBA" id="ARBA00023239"/>
    </source>
</evidence>
<dbReference type="Pfam" id="PF01081">
    <property type="entry name" value="Aldolase"/>
    <property type="match status" value="1"/>
</dbReference>
<comment type="subunit">
    <text evidence="3">Homotrimer.</text>
</comment>
<evidence type="ECO:0000256" key="1">
    <source>
        <dbReference type="ARBA" id="ARBA00004761"/>
    </source>
</evidence>
<dbReference type="Proteomes" id="UP000591272">
    <property type="component" value="Unassembled WGS sequence"/>
</dbReference>
<keyword evidence="4 6" id="KW-0456">Lyase</keyword>
<keyword evidence="5" id="KW-0119">Carbohydrate metabolism</keyword>
<dbReference type="RefSeq" id="WP_179831600.1">
    <property type="nucleotide sequence ID" value="NZ_BMRD01000005.1"/>
</dbReference>
<dbReference type="EMBL" id="JACCBT010000001">
    <property type="protein sequence ID" value="NYE10034.1"/>
    <property type="molecule type" value="Genomic_DNA"/>
</dbReference>
<evidence type="ECO:0000256" key="3">
    <source>
        <dbReference type="ARBA" id="ARBA00011233"/>
    </source>
</evidence>
<dbReference type="PANTHER" id="PTHR30246:SF1">
    <property type="entry name" value="2-DEHYDRO-3-DEOXY-6-PHOSPHOGALACTONATE ALDOLASE-RELATED"/>
    <property type="match status" value="1"/>
</dbReference>
<dbReference type="InterPro" id="IPR000887">
    <property type="entry name" value="Aldlse_KDPG_KHG"/>
</dbReference>
<dbReference type="EC" id="4.1.2.14" evidence="6"/>
<dbReference type="AlphaFoldDB" id="A0A7Y9G540"/>
<comment type="caution">
    <text evidence="6">The sequence shown here is derived from an EMBL/GenBank/DDBJ whole genome shotgun (WGS) entry which is preliminary data.</text>
</comment>
<name>A0A7Y9G540_9ACTN</name>
<comment type="similarity">
    <text evidence="2">Belongs to the KHG/KDPG aldolase family.</text>
</comment>
<gene>
    <name evidence="6" type="ORF">BJ999_000330</name>
</gene>
<dbReference type="InterPro" id="IPR013785">
    <property type="entry name" value="Aldolase_TIM"/>
</dbReference>
<dbReference type="Gene3D" id="3.20.20.70">
    <property type="entry name" value="Aldolase class I"/>
    <property type="match status" value="1"/>
</dbReference>
<dbReference type="GO" id="GO:0106009">
    <property type="term" value="F:(4S)-4-hydroxy-2-oxoglutarate aldolase activity"/>
    <property type="evidence" value="ECO:0007669"/>
    <property type="project" value="UniProtKB-EC"/>
</dbReference>
<protein>
    <submittedName>
        <fullName evidence="6">2-dehydro-3-deoxyphosphogluconate aldolase/(4S)-4-hydroxy-2-oxoglutarate aldolase</fullName>
        <ecNumber evidence="6">4.1.2.14</ecNumber>
        <ecNumber evidence="6">4.1.3.42</ecNumber>
    </submittedName>
</protein>
<keyword evidence="7" id="KW-1185">Reference proteome</keyword>
<dbReference type="NCBIfam" id="TIGR01182">
    <property type="entry name" value="eda"/>
    <property type="match status" value="1"/>
</dbReference>
<dbReference type="GO" id="GO:0008675">
    <property type="term" value="F:2-dehydro-3-deoxy-phosphogluconate aldolase activity"/>
    <property type="evidence" value="ECO:0007669"/>
    <property type="project" value="UniProtKB-EC"/>
</dbReference>
<evidence type="ECO:0000256" key="5">
    <source>
        <dbReference type="ARBA" id="ARBA00023277"/>
    </source>
</evidence>
<dbReference type="PANTHER" id="PTHR30246">
    <property type="entry name" value="2-KETO-3-DEOXY-6-PHOSPHOGLUCONATE ALDOLASE"/>
    <property type="match status" value="1"/>
</dbReference>
<accession>A0A7Y9G540</accession>
<dbReference type="CDD" id="cd00452">
    <property type="entry name" value="KDPG_aldolase"/>
    <property type="match status" value="1"/>
</dbReference>
<organism evidence="6 7">
    <name type="scientific">Actinomadura citrea</name>
    <dbReference type="NCBI Taxonomy" id="46158"/>
    <lineage>
        <taxon>Bacteria</taxon>
        <taxon>Bacillati</taxon>
        <taxon>Actinomycetota</taxon>
        <taxon>Actinomycetes</taxon>
        <taxon>Streptosporangiales</taxon>
        <taxon>Thermomonosporaceae</taxon>
        <taxon>Actinomadura</taxon>
    </lineage>
</organism>
<reference evidence="6 7" key="1">
    <citation type="submission" date="2020-07" db="EMBL/GenBank/DDBJ databases">
        <title>Sequencing the genomes of 1000 actinobacteria strains.</title>
        <authorList>
            <person name="Klenk H.-P."/>
        </authorList>
    </citation>
    <scope>NUCLEOTIDE SEQUENCE [LARGE SCALE GENOMIC DNA]</scope>
    <source>
        <strain evidence="6 7">DSM 43461</strain>
    </source>
</reference>
<evidence type="ECO:0000256" key="2">
    <source>
        <dbReference type="ARBA" id="ARBA00006906"/>
    </source>
</evidence>
<comment type="pathway">
    <text evidence="1">Carbohydrate acid metabolism.</text>
</comment>
<sequence length="221" mass="22407">MIPRLAPGPALTATAVVAVVRGRRADRVADVLDALVAAGVRCLEVTLNTPGALDGLRAARDRLPAGVELGAGTVRTRADAEAAVDAGASFLVAPDTRDEVAEVARAQGLGYYPGALTPNEVARAWDLGATAVKIFPANAFGPRYLRDLAEPFRDVRLLPTGGIGPDTAAGYIAAGAIAVGAGGSLIGDALDGGSLTALSDRARALLAAAAPRERAPREAVR</sequence>
<dbReference type="EC" id="4.1.3.42" evidence="6"/>
<evidence type="ECO:0000313" key="6">
    <source>
        <dbReference type="EMBL" id="NYE10034.1"/>
    </source>
</evidence>
<dbReference type="SUPFAM" id="SSF51569">
    <property type="entry name" value="Aldolase"/>
    <property type="match status" value="1"/>
</dbReference>
<proteinExistence type="inferred from homology"/>
<evidence type="ECO:0000313" key="7">
    <source>
        <dbReference type="Proteomes" id="UP000591272"/>
    </source>
</evidence>